<keyword evidence="2" id="KW-1133">Transmembrane helix</keyword>
<reference evidence="3" key="2">
    <citation type="submission" date="2020-09" db="EMBL/GenBank/DDBJ databases">
        <authorList>
            <person name="Sun Q."/>
            <person name="Zhou Y."/>
        </authorList>
    </citation>
    <scope>NUCLEOTIDE SEQUENCE</scope>
    <source>
        <strain evidence="3">CGMCC 4.7299</strain>
    </source>
</reference>
<reference evidence="3" key="1">
    <citation type="journal article" date="2014" name="Int. J. Syst. Evol. Microbiol.">
        <title>Complete genome sequence of Corynebacterium casei LMG S-19264T (=DSM 44701T), isolated from a smear-ripened cheese.</title>
        <authorList>
            <consortium name="US DOE Joint Genome Institute (JGI-PGF)"/>
            <person name="Walter F."/>
            <person name="Albersmeier A."/>
            <person name="Kalinowski J."/>
            <person name="Ruckert C."/>
        </authorList>
    </citation>
    <scope>NUCLEOTIDE SEQUENCE</scope>
    <source>
        <strain evidence="3">CGMCC 4.7299</strain>
    </source>
</reference>
<accession>A0A8J3C3R8</accession>
<organism evidence="3 4">
    <name type="scientific">Mangrovihabitans endophyticus</name>
    <dbReference type="NCBI Taxonomy" id="1751298"/>
    <lineage>
        <taxon>Bacteria</taxon>
        <taxon>Bacillati</taxon>
        <taxon>Actinomycetota</taxon>
        <taxon>Actinomycetes</taxon>
        <taxon>Micromonosporales</taxon>
        <taxon>Micromonosporaceae</taxon>
        <taxon>Mangrovihabitans</taxon>
    </lineage>
</organism>
<feature type="transmembrane region" description="Helical" evidence="2">
    <location>
        <begin position="6"/>
        <end position="29"/>
    </location>
</feature>
<keyword evidence="4" id="KW-1185">Reference proteome</keyword>
<evidence type="ECO:0000313" key="4">
    <source>
        <dbReference type="Proteomes" id="UP000656042"/>
    </source>
</evidence>
<dbReference type="Proteomes" id="UP000656042">
    <property type="component" value="Unassembled WGS sequence"/>
</dbReference>
<sequence length="98" mass="10324">MSVLSTVLVFVIIPVVAIAVVGSLVAAGTSSKVHSRRYRPGRPYDFRPIWFLAAPEQIGTTAGGPADNHAPVLEARSTEDSSGRRVLPGPVGGASDRW</sequence>
<protein>
    <submittedName>
        <fullName evidence="3">Uncharacterized protein</fullName>
    </submittedName>
</protein>
<name>A0A8J3C3R8_9ACTN</name>
<dbReference type="RefSeq" id="WP_189080944.1">
    <property type="nucleotide sequence ID" value="NZ_BMMX01000020.1"/>
</dbReference>
<keyword evidence="2" id="KW-0812">Transmembrane</keyword>
<feature type="region of interest" description="Disordered" evidence="1">
    <location>
        <begin position="75"/>
        <end position="98"/>
    </location>
</feature>
<comment type="caution">
    <text evidence="3">The sequence shown here is derived from an EMBL/GenBank/DDBJ whole genome shotgun (WGS) entry which is preliminary data.</text>
</comment>
<evidence type="ECO:0000256" key="2">
    <source>
        <dbReference type="SAM" id="Phobius"/>
    </source>
</evidence>
<dbReference type="AlphaFoldDB" id="A0A8J3C3R8"/>
<keyword evidence="2" id="KW-0472">Membrane</keyword>
<evidence type="ECO:0000313" key="3">
    <source>
        <dbReference type="EMBL" id="GGL02807.1"/>
    </source>
</evidence>
<dbReference type="EMBL" id="BMMX01000020">
    <property type="protein sequence ID" value="GGL02807.1"/>
    <property type="molecule type" value="Genomic_DNA"/>
</dbReference>
<gene>
    <name evidence="3" type="ORF">GCM10012284_41760</name>
</gene>
<evidence type="ECO:0000256" key="1">
    <source>
        <dbReference type="SAM" id="MobiDB-lite"/>
    </source>
</evidence>
<proteinExistence type="predicted"/>